<protein>
    <submittedName>
        <fullName evidence="1">Uncharacterized protein</fullName>
    </submittedName>
</protein>
<comment type="caution">
    <text evidence="1">The sequence shown here is derived from an EMBL/GenBank/DDBJ whole genome shotgun (WGS) entry which is preliminary data.</text>
</comment>
<accession>A0A317DWU4</accession>
<proteinExistence type="predicted"/>
<evidence type="ECO:0000313" key="1">
    <source>
        <dbReference type="EMBL" id="PWR19159.1"/>
    </source>
</evidence>
<organism evidence="1 2">
    <name type="scientific">Zavarzinia compransoris</name>
    <dbReference type="NCBI Taxonomy" id="1264899"/>
    <lineage>
        <taxon>Bacteria</taxon>
        <taxon>Pseudomonadati</taxon>
        <taxon>Pseudomonadota</taxon>
        <taxon>Alphaproteobacteria</taxon>
        <taxon>Rhodospirillales</taxon>
        <taxon>Zavarziniaceae</taxon>
        <taxon>Zavarzinia</taxon>
    </lineage>
</organism>
<gene>
    <name evidence="1" type="ORF">DKG75_19595</name>
</gene>
<name>A0A317DWU4_9PROT</name>
<evidence type="ECO:0000313" key="2">
    <source>
        <dbReference type="Proteomes" id="UP000246077"/>
    </source>
</evidence>
<keyword evidence="2" id="KW-1185">Reference proteome</keyword>
<reference evidence="2" key="1">
    <citation type="submission" date="2018-05" db="EMBL/GenBank/DDBJ databases">
        <title>Zavarzinia sp. HR-AS.</title>
        <authorList>
            <person name="Lee Y."/>
            <person name="Jeon C.O."/>
        </authorList>
    </citation>
    <scope>NUCLEOTIDE SEQUENCE [LARGE SCALE GENOMIC DNA]</scope>
    <source>
        <strain evidence="2">DSM 1231</strain>
    </source>
</reference>
<dbReference type="Proteomes" id="UP000246077">
    <property type="component" value="Unassembled WGS sequence"/>
</dbReference>
<dbReference type="AlphaFoldDB" id="A0A317DWU4"/>
<sequence>MERQAAIVIGALLTAGVVWLAGSVSETTAVIAGLKVQIEGLREQVGDLKAGGRDALAAEEARREFGRLDGRLADLEGRLRRIERAVPGGNP</sequence>
<dbReference type="EMBL" id="QGLF01000005">
    <property type="protein sequence ID" value="PWR19159.1"/>
    <property type="molecule type" value="Genomic_DNA"/>
</dbReference>